<gene>
    <name evidence="7" type="ORF">HJG52_11965</name>
</gene>
<evidence type="ECO:0000256" key="3">
    <source>
        <dbReference type="ARBA" id="ARBA00023082"/>
    </source>
</evidence>
<dbReference type="InterPro" id="IPR036388">
    <property type="entry name" value="WH-like_DNA-bd_sf"/>
</dbReference>
<evidence type="ECO:0000256" key="5">
    <source>
        <dbReference type="ARBA" id="ARBA00023163"/>
    </source>
</evidence>
<dbReference type="PANTHER" id="PTHR43133">
    <property type="entry name" value="RNA POLYMERASE ECF-TYPE SIGMA FACTO"/>
    <property type="match status" value="1"/>
</dbReference>
<name>A0A849HA28_9MICO</name>
<keyword evidence="4" id="KW-0238">DNA-binding</keyword>
<evidence type="ECO:0000256" key="2">
    <source>
        <dbReference type="ARBA" id="ARBA00023015"/>
    </source>
</evidence>
<comment type="caution">
    <text evidence="7">The sequence shown here is derived from an EMBL/GenBank/DDBJ whole genome shotgun (WGS) entry which is preliminary data.</text>
</comment>
<accession>A0A849HA28</accession>
<dbReference type="EMBL" id="JABEPQ010000002">
    <property type="protein sequence ID" value="NNM46720.1"/>
    <property type="molecule type" value="Genomic_DNA"/>
</dbReference>
<protein>
    <submittedName>
        <fullName evidence="7">Sigma-70 family RNA polymerase sigma factor</fullName>
    </submittedName>
</protein>
<dbReference type="InterPro" id="IPR003594">
    <property type="entry name" value="HATPase_dom"/>
</dbReference>
<keyword evidence="5" id="KW-0804">Transcription</keyword>
<dbReference type="InterPro" id="IPR013325">
    <property type="entry name" value="RNA_pol_sigma_r2"/>
</dbReference>
<sequence length="360" mass="39628">MTATSAGVEGPPPEADELLALLRRVVGARVGGHPDAEDLVQEAYLRVLAASDRIDPGMTEAYAVTTARNLVASHWRQGDRFKRHQHRLVDLDEPDDPVRRMEGIEDQGAMARALATFTDDERELLVAHEVHGTPTAKLAAEQNSTAGAVAAKLHRLRARLRVEYLLAHENIDLPSDECRPVLVAVSLRDRRRQRETKAENHRLRCEVCQDLALRLEQQEPERDDFARIRIAVDADIVTARQKARELASALGFPGVDLTVIATAVSEMTRNIVRFAGEGQVEIELVNGEAPGRRGVQVIVRDAGPGIPDIEAAMRDGYSTYHGLGLGLPGARRLMDDFELVTADGRGTTITMTKWQQGAKK</sequence>
<dbReference type="GO" id="GO:0003677">
    <property type="term" value="F:DNA binding"/>
    <property type="evidence" value="ECO:0007669"/>
    <property type="project" value="UniProtKB-KW"/>
</dbReference>
<keyword evidence="2" id="KW-0805">Transcription regulation</keyword>
<evidence type="ECO:0000313" key="8">
    <source>
        <dbReference type="Proteomes" id="UP000588586"/>
    </source>
</evidence>
<organism evidence="7 8">
    <name type="scientific">Knoellia koreensis</name>
    <dbReference type="NCBI Taxonomy" id="2730921"/>
    <lineage>
        <taxon>Bacteria</taxon>
        <taxon>Bacillati</taxon>
        <taxon>Actinomycetota</taxon>
        <taxon>Actinomycetes</taxon>
        <taxon>Micrococcales</taxon>
        <taxon>Intrasporangiaceae</taxon>
        <taxon>Knoellia</taxon>
    </lineage>
</organism>
<dbReference type="RefSeq" id="WP_171243784.1">
    <property type="nucleotide sequence ID" value="NZ_JABEPQ010000002.1"/>
</dbReference>
<keyword evidence="8" id="KW-1185">Reference proteome</keyword>
<dbReference type="Pfam" id="PF04542">
    <property type="entry name" value="Sigma70_r2"/>
    <property type="match status" value="1"/>
</dbReference>
<evidence type="ECO:0000313" key="7">
    <source>
        <dbReference type="EMBL" id="NNM46720.1"/>
    </source>
</evidence>
<reference evidence="7 8" key="1">
    <citation type="submission" date="2020-04" db="EMBL/GenBank/DDBJ databases">
        <title>Knoellia sp. isolate from air conditioner.</title>
        <authorList>
            <person name="Chea S."/>
            <person name="Kim D.-U."/>
        </authorList>
    </citation>
    <scope>NUCLEOTIDE SEQUENCE [LARGE SCALE GENOMIC DNA]</scope>
    <source>
        <strain evidence="7 8">DB2414S</strain>
    </source>
</reference>
<dbReference type="AlphaFoldDB" id="A0A849HA28"/>
<dbReference type="PANTHER" id="PTHR43133:SF8">
    <property type="entry name" value="RNA POLYMERASE SIGMA FACTOR HI_1459-RELATED"/>
    <property type="match status" value="1"/>
</dbReference>
<dbReference type="SUPFAM" id="SSF88946">
    <property type="entry name" value="Sigma2 domain of RNA polymerase sigma factors"/>
    <property type="match status" value="1"/>
</dbReference>
<feature type="domain" description="Histidine kinase/HSP90-like ATPase" evidence="6">
    <location>
        <begin position="255"/>
        <end position="357"/>
    </location>
</feature>
<evidence type="ECO:0000259" key="6">
    <source>
        <dbReference type="SMART" id="SM00387"/>
    </source>
</evidence>
<dbReference type="NCBIfam" id="TIGR02937">
    <property type="entry name" value="sigma70-ECF"/>
    <property type="match status" value="1"/>
</dbReference>
<dbReference type="InterPro" id="IPR014284">
    <property type="entry name" value="RNA_pol_sigma-70_dom"/>
</dbReference>
<dbReference type="SUPFAM" id="SSF55874">
    <property type="entry name" value="ATPase domain of HSP90 chaperone/DNA topoisomerase II/histidine kinase"/>
    <property type="match status" value="1"/>
</dbReference>
<dbReference type="Gene3D" id="3.30.565.10">
    <property type="entry name" value="Histidine kinase-like ATPase, C-terminal domain"/>
    <property type="match status" value="1"/>
</dbReference>
<dbReference type="GO" id="GO:0006352">
    <property type="term" value="P:DNA-templated transcription initiation"/>
    <property type="evidence" value="ECO:0007669"/>
    <property type="project" value="InterPro"/>
</dbReference>
<dbReference type="InterPro" id="IPR039425">
    <property type="entry name" value="RNA_pol_sigma-70-like"/>
</dbReference>
<dbReference type="InterPro" id="IPR007627">
    <property type="entry name" value="RNA_pol_sigma70_r2"/>
</dbReference>
<dbReference type="Proteomes" id="UP000588586">
    <property type="component" value="Unassembled WGS sequence"/>
</dbReference>
<dbReference type="GO" id="GO:0016987">
    <property type="term" value="F:sigma factor activity"/>
    <property type="evidence" value="ECO:0007669"/>
    <property type="project" value="UniProtKB-KW"/>
</dbReference>
<dbReference type="CDD" id="cd16934">
    <property type="entry name" value="HATPase_RsbT-like"/>
    <property type="match status" value="1"/>
</dbReference>
<dbReference type="InterPro" id="IPR013324">
    <property type="entry name" value="RNA_pol_sigma_r3/r4-like"/>
</dbReference>
<proteinExistence type="inferred from homology"/>
<keyword evidence="3" id="KW-0731">Sigma factor</keyword>
<comment type="similarity">
    <text evidence="1">Belongs to the sigma-70 factor family. ECF subfamily.</text>
</comment>
<dbReference type="Pfam" id="PF13581">
    <property type="entry name" value="HATPase_c_2"/>
    <property type="match status" value="1"/>
</dbReference>
<dbReference type="SUPFAM" id="SSF88659">
    <property type="entry name" value="Sigma3 and sigma4 domains of RNA polymerase sigma factors"/>
    <property type="match status" value="1"/>
</dbReference>
<dbReference type="SMART" id="SM00387">
    <property type="entry name" value="HATPase_c"/>
    <property type="match status" value="1"/>
</dbReference>
<dbReference type="InterPro" id="IPR036890">
    <property type="entry name" value="HATPase_C_sf"/>
</dbReference>
<evidence type="ECO:0000256" key="1">
    <source>
        <dbReference type="ARBA" id="ARBA00010641"/>
    </source>
</evidence>
<evidence type="ECO:0000256" key="4">
    <source>
        <dbReference type="ARBA" id="ARBA00023125"/>
    </source>
</evidence>
<dbReference type="Gene3D" id="1.10.1740.10">
    <property type="match status" value="1"/>
</dbReference>
<dbReference type="Gene3D" id="1.10.10.10">
    <property type="entry name" value="Winged helix-like DNA-binding domain superfamily/Winged helix DNA-binding domain"/>
    <property type="match status" value="1"/>
</dbReference>